<accession>A0A167RUM8</accession>
<protein>
    <submittedName>
        <fullName evidence="1">Uncharacterized protein</fullName>
    </submittedName>
</protein>
<evidence type="ECO:0000313" key="1">
    <source>
        <dbReference type="EMBL" id="KZP01299.1"/>
    </source>
</evidence>
<proteinExistence type="predicted"/>
<dbReference type="AlphaFoldDB" id="A0A167RUM8"/>
<dbReference type="Proteomes" id="UP000076738">
    <property type="component" value="Unassembled WGS sequence"/>
</dbReference>
<keyword evidence="2" id="KW-1185">Reference proteome</keyword>
<evidence type="ECO:0000313" key="2">
    <source>
        <dbReference type="Proteomes" id="UP000076738"/>
    </source>
</evidence>
<dbReference type="EMBL" id="KV417267">
    <property type="protein sequence ID" value="KZP01299.1"/>
    <property type="molecule type" value="Genomic_DNA"/>
</dbReference>
<reference evidence="1 2" key="1">
    <citation type="journal article" date="2016" name="Mol. Biol. Evol.">
        <title>Comparative Genomics of Early-Diverging Mushroom-Forming Fungi Provides Insights into the Origins of Lignocellulose Decay Capabilities.</title>
        <authorList>
            <person name="Nagy L.G."/>
            <person name="Riley R."/>
            <person name="Tritt A."/>
            <person name="Adam C."/>
            <person name="Daum C."/>
            <person name="Floudas D."/>
            <person name="Sun H."/>
            <person name="Yadav J.S."/>
            <person name="Pangilinan J."/>
            <person name="Larsson K.H."/>
            <person name="Matsuura K."/>
            <person name="Barry K."/>
            <person name="Labutti K."/>
            <person name="Kuo R."/>
            <person name="Ohm R.A."/>
            <person name="Bhattacharya S.S."/>
            <person name="Shirouzu T."/>
            <person name="Yoshinaga Y."/>
            <person name="Martin F.M."/>
            <person name="Grigoriev I.V."/>
            <person name="Hibbett D.S."/>
        </authorList>
    </citation>
    <scope>NUCLEOTIDE SEQUENCE [LARGE SCALE GENOMIC DNA]</scope>
    <source>
        <strain evidence="1 2">TUFC12733</strain>
    </source>
</reference>
<name>A0A167RUM8_CALVF</name>
<gene>
    <name evidence="1" type="ORF">CALVIDRAFT_131087</name>
</gene>
<sequence>MWPSWRFRAIAPDQYVGQSRSNIACVCCRRSLRLLRMAYRRSLRVLFEDRHTLLIRKVDGCSLNAVEHQGRSGRSISCIGCLRRFECGKGLIRFGRSPGTVASSLLRCRACWPGGCSLCQSLRLGSRTAPTKGFRLPHRRLVVAIVLV</sequence>
<organism evidence="1 2">
    <name type="scientific">Calocera viscosa (strain TUFC12733)</name>
    <dbReference type="NCBI Taxonomy" id="1330018"/>
    <lineage>
        <taxon>Eukaryota</taxon>
        <taxon>Fungi</taxon>
        <taxon>Dikarya</taxon>
        <taxon>Basidiomycota</taxon>
        <taxon>Agaricomycotina</taxon>
        <taxon>Dacrymycetes</taxon>
        <taxon>Dacrymycetales</taxon>
        <taxon>Dacrymycetaceae</taxon>
        <taxon>Calocera</taxon>
    </lineage>
</organism>